<comment type="subcellular location">
    <subcellularLocation>
        <location evidence="1 11">Mitochondrion inner membrane</location>
        <topology evidence="1 11">Single-pass membrane protein</topology>
    </subcellularLocation>
</comment>
<comment type="similarity">
    <text evidence="2 11">Belongs to the UQCRQ/QCR8 family.</text>
</comment>
<protein>
    <recommendedName>
        <fullName evidence="11">Cytochrome b-c1 complex subunit 8</fullName>
    </recommendedName>
    <alternativeName>
        <fullName evidence="11">Complex III subunit 8</fullName>
    </alternativeName>
</protein>
<evidence type="ECO:0000256" key="1">
    <source>
        <dbReference type="ARBA" id="ARBA00004434"/>
    </source>
</evidence>
<accession>A0A6A6C620</accession>
<evidence type="ECO:0000256" key="9">
    <source>
        <dbReference type="ARBA" id="ARBA00023128"/>
    </source>
</evidence>
<proteinExistence type="inferred from homology"/>
<evidence type="ECO:0000256" key="5">
    <source>
        <dbReference type="ARBA" id="ARBA00022692"/>
    </source>
</evidence>
<evidence type="ECO:0000256" key="7">
    <source>
        <dbReference type="ARBA" id="ARBA00022982"/>
    </source>
</evidence>
<organism evidence="12 13">
    <name type="scientific">Zasmidium cellare ATCC 36951</name>
    <dbReference type="NCBI Taxonomy" id="1080233"/>
    <lineage>
        <taxon>Eukaryota</taxon>
        <taxon>Fungi</taxon>
        <taxon>Dikarya</taxon>
        <taxon>Ascomycota</taxon>
        <taxon>Pezizomycotina</taxon>
        <taxon>Dothideomycetes</taxon>
        <taxon>Dothideomycetidae</taxon>
        <taxon>Mycosphaerellales</taxon>
        <taxon>Mycosphaerellaceae</taxon>
        <taxon>Zasmidium</taxon>
    </lineage>
</organism>
<dbReference type="EMBL" id="ML993613">
    <property type="protein sequence ID" value="KAF2162465.1"/>
    <property type="molecule type" value="Genomic_DNA"/>
</dbReference>
<dbReference type="Gene3D" id="1.20.5.210">
    <property type="entry name" value="Cytochrome b-c1 complex subunit 8"/>
    <property type="match status" value="1"/>
</dbReference>
<evidence type="ECO:0000256" key="8">
    <source>
        <dbReference type="ARBA" id="ARBA00022989"/>
    </source>
</evidence>
<dbReference type="Pfam" id="PF02939">
    <property type="entry name" value="UcrQ"/>
    <property type="match status" value="1"/>
</dbReference>
<dbReference type="GO" id="GO:0005743">
    <property type="term" value="C:mitochondrial inner membrane"/>
    <property type="evidence" value="ECO:0007669"/>
    <property type="project" value="UniProtKB-SubCell"/>
</dbReference>
<dbReference type="SUPFAM" id="SSF81508">
    <property type="entry name" value="Ubiquinone-binding protein QP-C of cytochrome bc1 complex (Ubiquinol-cytochrome c reductase)"/>
    <property type="match status" value="1"/>
</dbReference>
<keyword evidence="9 11" id="KW-0496">Mitochondrion</keyword>
<evidence type="ECO:0000256" key="10">
    <source>
        <dbReference type="ARBA" id="ARBA00023136"/>
    </source>
</evidence>
<keyword evidence="4 11" id="KW-0679">Respiratory chain</keyword>
<dbReference type="AlphaFoldDB" id="A0A6A6C620"/>
<keyword evidence="3 11" id="KW-0813">Transport</keyword>
<dbReference type="GO" id="GO:0006122">
    <property type="term" value="P:mitochondrial electron transport, ubiquinol to cytochrome c"/>
    <property type="evidence" value="ECO:0007669"/>
    <property type="project" value="UniProtKB-UniRule"/>
</dbReference>
<reference evidence="12" key="1">
    <citation type="journal article" date="2020" name="Stud. Mycol.">
        <title>101 Dothideomycetes genomes: a test case for predicting lifestyles and emergence of pathogens.</title>
        <authorList>
            <person name="Haridas S."/>
            <person name="Albert R."/>
            <person name="Binder M."/>
            <person name="Bloem J."/>
            <person name="Labutti K."/>
            <person name="Salamov A."/>
            <person name="Andreopoulos B."/>
            <person name="Baker S."/>
            <person name="Barry K."/>
            <person name="Bills G."/>
            <person name="Bluhm B."/>
            <person name="Cannon C."/>
            <person name="Castanera R."/>
            <person name="Culley D."/>
            <person name="Daum C."/>
            <person name="Ezra D."/>
            <person name="Gonzalez J."/>
            <person name="Henrissat B."/>
            <person name="Kuo A."/>
            <person name="Liang C."/>
            <person name="Lipzen A."/>
            <person name="Lutzoni F."/>
            <person name="Magnuson J."/>
            <person name="Mondo S."/>
            <person name="Nolan M."/>
            <person name="Ohm R."/>
            <person name="Pangilinan J."/>
            <person name="Park H.-J."/>
            <person name="Ramirez L."/>
            <person name="Alfaro M."/>
            <person name="Sun H."/>
            <person name="Tritt A."/>
            <person name="Yoshinaga Y."/>
            <person name="Zwiers L.-H."/>
            <person name="Turgeon B."/>
            <person name="Goodwin S."/>
            <person name="Spatafora J."/>
            <person name="Crous P."/>
            <person name="Grigoriev I."/>
        </authorList>
    </citation>
    <scope>NUCLEOTIDE SEQUENCE</scope>
    <source>
        <strain evidence="12">ATCC 36951</strain>
    </source>
</reference>
<dbReference type="GeneID" id="54561686"/>
<comment type="subunit">
    <text evidence="11">Component of the ubiquinol-cytochrome c oxidoreductase (cytochrome b-c1 complex, complex III, CIII), a multisubunit enzyme composed of 3 respiratory subunits cytochrome b, cytochrome c1 and Rieske protein, 2 core protein subunits, and additional low-molecular weight protein subunits. The complex exists as an obligatory dimer and forms supercomplexes (SCs) in the inner mitochondrial membrane with cytochrome c oxidase (complex IV, CIV).</text>
</comment>
<comment type="function">
    <text evidence="11">Component of the ubiquinol-cytochrome c oxidoreductase, a multisubunit transmembrane complex that is part of the mitochondrial electron transport chain which drives oxidative phosphorylation. The complex plays an important role in the uptake of multiple carbon sources present in different host niches.</text>
</comment>
<name>A0A6A6C620_ZASCE</name>
<keyword evidence="13" id="KW-1185">Reference proteome</keyword>
<evidence type="ECO:0000313" key="13">
    <source>
        <dbReference type="Proteomes" id="UP000799537"/>
    </source>
</evidence>
<gene>
    <name evidence="12" type="ORF">M409DRAFT_27089</name>
</gene>
<keyword evidence="10" id="KW-0472">Membrane</keyword>
<evidence type="ECO:0000256" key="6">
    <source>
        <dbReference type="ARBA" id="ARBA00022792"/>
    </source>
</evidence>
<keyword evidence="5" id="KW-0812">Transmembrane</keyword>
<dbReference type="Proteomes" id="UP000799537">
    <property type="component" value="Unassembled WGS sequence"/>
</dbReference>
<dbReference type="RefSeq" id="XP_033663354.1">
    <property type="nucleotide sequence ID" value="XM_033808414.1"/>
</dbReference>
<keyword evidence="7 11" id="KW-0249">Electron transport</keyword>
<evidence type="ECO:0000256" key="4">
    <source>
        <dbReference type="ARBA" id="ARBA00022660"/>
    </source>
</evidence>
<keyword evidence="8" id="KW-1133">Transmembrane helix</keyword>
<dbReference type="GO" id="GO:0045275">
    <property type="term" value="C:respiratory chain complex III"/>
    <property type="evidence" value="ECO:0007669"/>
    <property type="project" value="UniProtKB-UniRule"/>
</dbReference>
<dbReference type="InterPro" id="IPR036642">
    <property type="entry name" value="Cyt_bc1_su8_sf"/>
</dbReference>
<evidence type="ECO:0000256" key="11">
    <source>
        <dbReference type="RuleBase" id="RU368118"/>
    </source>
</evidence>
<evidence type="ECO:0000256" key="2">
    <source>
        <dbReference type="ARBA" id="ARBA00007668"/>
    </source>
</evidence>
<evidence type="ECO:0000256" key="3">
    <source>
        <dbReference type="ARBA" id="ARBA00022448"/>
    </source>
</evidence>
<dbReference type="InterPro" id="IPR004205">
    <property type="entry name" value="Cyt_bc1_su8"/>
</dbReference>
<sequence length="54" mass="6500">MEYNQDLRKDHKPVLCWGHKHLPQQYNITTYKLSPNHIRPSYHTFDGKGPFNTF</sequence>
<evidence type="ECO:0000313" key="12">
    <source>
        <dbReference type="EMBL" id="KAF2162465.1"/>
    </source>
</evidence>
<keyword evidence="6 11" id="KW-0999">Mitochondrion inner membrane</keyword>